<dbReference type="RefSeq" id="WP_127787884.1">
    <property type="nucleotide sequence ID" value="NZ_SACL01000004.1"/>
</dbReference>
<protein>
    <submittedName>
        <fullName evidence="4">Steryl acetyl hydrolase</fullName>
    </submittedName>
</protein>
<evidence type="ECO:0000313" key="5">
    <source>
        <dbReference type="Proteomes" id="UP000282957"/>
    </source>
</evidence>
<dbReference type="EMBL" id="SACL01000004">
    <property type="protein sequence ID" value="RVT95951.1"/>
    <property type="molecule type" value="Genomic_DNA"/>
</dbReference>
<dbReference type="OrthoDB" id="9806180at2"/>
<evidence type="ECO:0000259" key="3">
    <source>
        <dbReference type="Pfam" id="PF07859"/>
    </source>
</evidence>
<gene>
    <name evidence="4" type="ORF">EOD42_12515</name>
</gene>
<keyword evidence="2 4" id="KW-0378">Hydrolase</keyword>
<name>A0A437ME73_9PROT</name>
<comment type="similarity">
    <text evidence="1">Belongs to the 'GDXG' lipolytic enzyme family.</text>
</comment>
<dbReference type="Proteomes" id="UP000282957">
    <property type="component" value="Unassembled WGS sequence"/>
</dbReference>
<dbReference type="PROSITE" id="PS01173">
    <property type="entry name" value="LIPASE_GDXG_HIS"/>
    <property type="match status" value="1"/>
</dbReference>
<evidence type="ECO:0000256" key="2">
    <source>
        <dbReference type="ARBA" id="ARBA00022801"/>
    </source>
</evidence>
<dbReference type="InterPro" id="IPR002168">
    <property type="entry name" value="Lipase_GDXG_HIS_AS"/>
</dbReference>
<dbReference type="InterPro" id="IPR050300">
    <property type="entry name" value="GDXG_lipolytic_enzyme"/>
</dbReference>
<proteinExistence type="inferred from homology"/>
<accession>A0A437ME73</accession>
<evidence type="ECO:0000256" key="1">
    <source>
        <dbReference type="ARBA" id="ARBA00010515"/>
    </source>
</evidence>
<organism evidence="4 5">
    <name type="scientific">Rhodovarius crocodyli</name>
    <dbReference type="NCBI Taxonomy" id="1979269"/>
    <lineage>
        <taxon>Bacteria</taxon>
        <taxon>Pseudomonadati</taxon>
        <taxon>Pseudomonadota</taxon>
        <taxon>Alphaproteobacteria</taxon>
        <taxon>Acetobacterales</taxon>
        <taxon>Roseomonadaceae</taxon>
        <taxon>Rhodovarius</taxon>
    </lineage>
</organism>
<dbReference type="AlphaFoldDB" id="A0A437ME73"/>
<dbReference type="Pfam" id="PF07859">
    <property type="entry name" value="Abhydrolase_3"/>
    <property type="match status" value="1"/>
</dbReference>
<dbReference type="SUPFAM" id="SSF53474">
    <property type="entry name" value="alpha/beta-Hydrolases"/>
    <property type="match status" value="1"/>
</dbReference>
<dbReference type="InterPro" id="IPR029058">
    <property type="entry name" value="AB_hydrolase_fold"/>
</dbReference>
<dbReference type="Gene3D" id="3.40.50.1820">
    <property type="entry name" value="alpha/beta hydrolase"/>
    <property type="match status" value="1"/>
</dbReference>
<reference evidence="4 5" key="1">
    <citation type="submission" date="2019-01" db="EMBL/GenBank/DDBJ databases">
        <authorList>
            <person name="Chen W.-M."/>
        </authorList>
    </citation>
    <scope>NUCLEOTIDE SEQUENCE [LARGE SCALE GENOMIC DNA]</scope>
    <source>
        <strain evidence="4 5">CCP-6</strain>
    </source>
</reference>
<feature type="domain" description="Alpha/beta hydrolase fold-3" evidence="3">
    <location>
        <begin position="89"/>
        <end position="295"/>
    </location>
</feature>
<dbReference type="PANTHER" id="PTHR48081:SF8">
    <property type="entry name" value="ALPHA_BETA HYDROLASE FOLD-3 DOMAIN-CONTAINING PROTEIN-RELATED"/>
    <property type="match status" value="1"/>
</dbReference>
<comment type="caution">
    <text evidence="4">The sequence shown here is derived from an EMBL/GenBank/DDBJ whole genome shotgun (WGS) entry which is preliminary data.</text>
</comment>
<dbReference type="GO" id="GO:0016787">
    <property type="term" value="F:hydrolase activity"/>
    <property type="evidence" value="ECO:0007669"/>
    <property type="project" value="UniProtKB-KW"/>
</dbReference>
<sequence>MDPRMDADMAAYNQALADRAKGLPALVIPADPRGGPFDEPRRVNDLLAAPLEPGGPVMAESREIWLPIRGRRLLCRLHKPAGSGPLPVLVYLHGGGWVWGSIDSHDRLAREYAAASGAAVLLVDYALSPEAMFPQALHESLDVVRWVAREGASLGLDGSRIFVGGDSAGGNLSAAVGLLNRDCGQPVPLKGLLLNYGVFDHLLTTDSYREFAEGYGLTLAKMEFYWRAYCPDPAGRLNPLASPLRANLAGLPPCQVHVAGLDVLASENYAMTVALQAAGVPVEEHRFPGVVHGFLRGTGMIAAADASVAAAAAWMKKLF</sequence>
<dbReference type="InterPro" id="IPR013094">
    <property type="entry name" value="AB_hydrolase_3"/>
</dbReference>
<dbReference type="PANTHER" id="PTHR48081">
    <property type="entry name" value="AB HYDROLASE SUPERFAMILY PROTEIN C4A8.06C"/>
    <property type="match status" value="1"/>
</dbReference>
<keyword evidence="5" id="KW-1185">Reference proteome</keyword>
<evidence type="ECO:0000313" key="4">
    <source>
        <dbReference type="EMBL" id="RVT95951.1"/>
    </source>
</evidence>